<sequence length="166" mass="19494">MEIKHFANNPKHLAELVDLINYCQNIEAKLAITMAEQADIFEIEDYYQKKGGHFWLALHDNKVVGSIALLPFDKETAILKKIFTYPEFRGNPVRLGQQLFDAFYAFYTTNDFSRIILDTPENEKRSHYFYEKQGFQQITREALNIDYPFPDRNSRIYEKIINSGQA</sequence>
<gene>
    <name evidence="3" type="ORF">E5H26_06895</name>
</gene>
<dbReference type="GO" id="GO:0008080">
    <property type="term" value="F:N-acetyltransferase activity"/>
    <property type="evidence" value="ECO:0007669"/>
    <property type="project" value="InterPro"/>
</dbReference>
<proteinExistence type="predicted"/>
<dbReference type="Pfam" id="PF00583">
    <property type="entry name" value="Acetyltransf_1"/>
    <property type="match status" value="1"/>
</dbReference>
<dbReference type="InterPro" id="IPR016181">
    <property type="entry name" value="Acyl_CoA_acyltransferase"/>
</dbReference>
<dbReference type="EMBL" id="AABGVJ010000001">
    <property type="protein sequence ID" value="EAH4372436.1"/>
    <property type="molecule type" value="Genomic_DNA"/>
</dbReference>
<evidence type="ECO:0000259" key="2">
    <source>
        <dbReference type="PROSITE" id="PS51186"/>
    </source>
</evidence>
<dbReference type="Gene3D" id="3.40.630.30">
    <property type="match status" value="1"/>
</dbReference>
<dbReference type="PANTHER" id="PTHR13947">
    <property type="entry name" value="GNAT FAMILY N-ACETYLTRANSFERASE"/>
    <property type="match status" value="1"/>
</dbReference>
<protein>
    <submittedName>
        <fullName evidence="3">GNAT family N-acetyltransferase</fullName>
    </submittedName>
</protein>
<dbReference type="SUPFAM" id="SSF55729">
    <property type="entry name" value="Acyl-CoA N-acyltransferases (Nat)"/>
    <property type="match status" value="1"/>
</dbReference>
<dbReference type="RefSeq" id="WP_149116088.1">
    <property type="nucleotide sequence ID" value="NZ_VTKI01000004.1"/>
</dbReference>
<evidence type="ECO:0000313" key="4">
    <source>
        <dbReference type="Proteomes" id="UP000540417"/>
    </source>
</evidence>
<keyword evidence="1 3" id="KW-0808">Transferase</keyword>
<feature type="domain" description="N-acetyltransferase" evidence="2">
    <location>
        <begin position="1"/>
        <end position="162"/>
    </location>
</feature>
<dbReference type="CDD" id="cd04301">
    <property type="entry name" value="NAT_SF"/>
    <property type="match status" value="1"/>
</dbReference>
<dbReference type="Proteomes" id="UP000540417">
    <property type="component" value="Unassembled WGS sequence"/>
</dbReference>
<dbReference type="AlphaFoldDB" id="A0A7U7TU16"/>
<reference evidence="3 4" key="1">
    <citation type="submission" date="2019-04" db="EMBL/GenBank/DDBJ databases">
        <authorList>
            <consortium name="GenomeTrakr: Next Generation Sequencing Network for Food Pathogen Tracability"/>
        </authorList>
    </citation>
    <scope>NUCLEOTIDE SEQUENCE [LARGE SCALE GENOMIC DNA]</scope>
    <source>
        <strain evidence="3 4">LS1419</strain>
    </source>
</reference>
<dbReference type="PROSITE" id="PS51186">
    <property type="entry name" value="GNAT"/>
    <property type="match status" value="1"/>
</dbReference>
<dbReference type="InterPro" id="IPR050769">
    <property type="entry name" value="NAT_camello-type"/>
</dbReference>
<organism evidence="3 4">
    <name type="scientific">Listeria monocytogenes</name>
    <dbReference type="NCBI Taxonomy" id="1639"/>
    <lineage>
        <taxon>Bacteria</taxon>
        <taxon>Bacillati</taxon>
        <taxon>Bacillota</taxon>
        <taxon>Bacilli</taxon>
        <taxon>Bacillales</taxon>
        <taxon>Listeriaceae</taxon>
        <taxon>Listeria</taxon>
    </lineage>
</organism>
<accession>A0A7U7TU16</accession>
<dbReference type="PANTHER" id="PTHR13947:SF37">
    <property type="entry name" value="LD18367P"/>
    <property type="match status" value="1"/>
</dbReference>
<evidence type="ECO:0000256" key="1">
    <source>
        <dbReference type="ARBA" id="ARBA00022679"/>
    </source>
</evidence>
<name>A0A7U7TU16_LISMN</name>
<dbReference type="InterPro" id="IPR000182">
    <property type="entry name" value="GNAT_dom"/>
</dbReference>
<evidence type="ECO:0000313" key="3">
    <source>
        <dbReference type="EMBL" id="EAH4372436.1"/>
    </source>
</evidence>
<comment type="caution">
    <text evidence="3">The sequence shown here is derived from an EMBL/GenBank/DDBJ whole genome shotgun (WGS) entry which is preliminary data.</text>
</comment>